<dbReference type="Proteomes" id="UP000634136">
    <property type="component" value="Unassembled WGS sequence"/>
</dbReference>
<accession>A0A834TG92</accession>
<comment type="caution">
    <text evidence="1">The sequence shown here is derived from an EMBL/GenBank/DDBJ whole genome shotgun (WGS) entry which is preliminary data.</text>
</comment>
<name>A0A834TG92_9FABA</name>
<keyword evidence="2" id="KW-1185">Reference proteome</keyword>
<sequence length="229" mass="25210">MNNGPTRIGFIKATGPLNPYTPFTLTLGQGEIITAVTALNQAKTQRFSREYEQVEVRFVGENDQDAATVFKSPQPHSNTHGSNTFIIQLWLMDFGLYAHYLDNYNKLEGEQKVQQAGIQAGQCFLPFEFGIVVVGPIGVELCSRGKQEQRPTRKKLPFTNSNSHLEGKISRLYQVAILSIGAFVEIMVQGICASRMEEALAVAKRLVGEASKLQDKGMPTDSVAGEKVS</sequence>
<gene>
    <name evidence="1" type="ORF">G2W53_026046</name>
</gene>
<proteinExistence type="predicted"/>
<organism evidence="1 2">
    <name type="scientific">Senna tora</name>
    <dbReference type="NCBI Taxonomy" id="362788"/>
    <lineage>
        <taxon>Eukaryota</taxon>
        <taxon>Viridiplantae</taxon>
        <taxon>Streptophyta</taxon>
        <taxon>Embryophyta</taxon>
        <taxon>Tracheophyta</taxon>
        <taxon>Spermatophyta</taxon>
        <taxon>Magnoliopsida</taxon>
        <taxon>eudicotyledons</taxon>
        <taxon>Gunneridae</taxon>
        <taxon>Pentapetalae</taxon>
        <taxon>rosids</taxon>
        <taxon>fabids</taxon>
        <taxon>Fabales</taxon>
        <taxon>Fabaceae</taxon>
        <taxon>Caesalpinioideae</taxon>
        <taxon>Cassia clade</taxon>
        <taxon>Senna</taxon>
    </lineage>
</organism>
<evidence type="ECO:0000313" key="1">
    <source>
        <dbReference type="EMBL" id="KAF7820591.1"/>
    </source>
</evidence>
<protein>
    <submittedName>
        <fullName evidence="1">Uncharacterized protein</fullName>
    </submittedName>
</protein>
<dbReference type="AlphaFoldDB" id="A0A834TG92"/>
<dbReference type="EMBL" id="JAAIUW010000008">
    <property type="protein sequence ID" value="KAF7820591.1"/>
    <property type="molecule type" value="Genomic_DNA"/>
</dbReference>
<reference evidence="1" key="1">
    <citation type="submission" date="2020-09" db="EMBL/GenBank/DDBJ databases">
        <title>Genome-Enabled Discovery of Anthraquinone Biosynthesis in Senna tora.</title>
        <authorList>
            <person name="Kang S.-H."/>
            <person name="Pandey R.P."/>
            <person name="Lee C.-M."/>
            <person name="Sim J.-S."/>
            <person name="Jeong J.-T."/>
            <person name="Choi B.-S."/>
            <person name="Jung M."/>
            <person name="Ginzburg D."/>
            <person name="Zhao K."/>
            <person name="Won S.Y."/>
            <person name="Oh T.-J."/>
            <person name="Yu Y."/>
            <person name="Kim N.-H."/>
            <person name="Lee O.R."/>
            <person name="Lee T.-H."/>
            <person name="Bashyal P."/>
            <person name="Kim T.-S."/>
            <person name="Lee W.-H."/>
            <person name="Kawkins C."/>
            <person name="Kim C.-K."/>
            <person name="Kim J.S."/>
            <person name="Ahn B.O."/>
            <person name="Rhee S.Y."/>
            <person name="Sohng J.K."/>
        </authorList>
    </citation>
    <scope>NUCLEOTIDE SEQUENCE</scope>
    <source>
        <tissue evidence="1">Leaf</tissue>
    </source>
</reference>
<evidence type="ECO:0000313" key="2">
    <source>
        <dbReference type="Proteomes" id="UP000634136"/>
    </source>
</evidence>